<dbReference type="Proteomes" id="UP000298061">
    <property type="component" value="Unassembled WGS sequence"/>
</dbReference>
<dbReference type="AlphaFoldDB" id="A0A4Z0A7A2"/>
<comment type="caution">
    <text evidence="1">The sequence shown here is derived from an EMBL/GenBank/DDBJ whole genome shotgun (WGS) entry which is preliminary data.</text>
</comment>
<organism evidence="1 2">
    <name type="scientific">Hericium alpestre</name>
    <dbReference type="NCBI Taxonomy" id="135208"/>
    <lineage>
        <taxon>Eukaryota</taxon>
        <taxon>Fungi</taxon>
        <taxon>Dikarya</taxon>
        <taxon>Basidiomycota</taxon>
        <taxon>Agaricomycotina</taxon>
        <taxon>Agaricomycetes</taxon>
        <taxon>Russulales</taxon>
        <taxon>Hericiaceae</taxon>
        <taxon>Hericium</taxon>
    </lineage>
</organism>
<evidence type="ECO:0000313" key="1">
    <source>
        <dbReference type="EMBL" id="TFY82966.1"/>
    </source>
</evidence>
<keyword evidence="2" id="KW-1185">Reference proteome</keyword>
<name>A0A4Z0A7A2_9AGAM</name>
<dbReference type="Gene3D" id="1.20.1280.50">
    <property type="match status" value="1"/>
</dbReference>
<gene>
    <name evidence="1" type="ORF">EWM64_g1052</name>
</gene>
<proteinExistence type="predicted"/>
<protein>
    <submittedName>
        <fullName evidence="1">Uncharacterized protein</fullName>
    </submittedName>
</protein>
<dbReference type="EMBL" id="SFCI01000064">
    <property type="protein sequence ID" value="TFY82966.1"/>
    <property type="molecule type" value="Genomic_DNA"/>
</dbReference>
<evidence type="ECO:0000313" key="2">
    <source>
        <dbReference type="Proteomes" id="UP000298061"/>
    </source>
</evidence>
<sequence>MPRDIDSRSAGDRRTIRAIPTEVLCQIFRAAKDIQRFTKLDDVNGRYPSFDQITISHVCRQWRDNALGLPELWTSLLIIRDSYKWDHIDMFLQRSQSQPLDIIIRWCPRRYEDEVTGANFAVPILSVLSMLSLHSHRWRSFDLIGDTGNAVNFTLAVLRPLRVPLLRRLSLKYITPPNEGRSAPWQIMSPIAPFEVFGAQLEELSIAEAFVDWGNPVFTGPNSTGLDFTGLRSLILCNGFIPVGPTMPQLFSILSRCPNLTMLHCGAFPDESPIQLFDVKLSALQSLELMWYNNEHVAALLHHLSAPKLRSFSLKCALSLAGSVLNALMERPPLLEWAPTPLPDTLSFLQRLRALRTRTPMAFLPAQWRHGFYERLQDIHVLILENMSAQNDKDLPTALVDLVSGTPANHGSASTTPAVLLPHLTTLVLMSPQSGLLRPFVEGRRDAGVPLKRLFANFASDHPALEVEWLRQNLEVVGTVRQFLENGDGNVETWLALDTEPVDTARFVELCAEVGCVVYPRPA</sequence>
<accession>A0A4Z0A7A2</accession>
<reference evidence="1 2" key="1">
    <citation type="submission" date="2019-02" db="EMBL/GenBank/DDBJ databases">
        <title>Genome sequencing of the rare red list fungi Hericium alpestre (H. flagellum).</title>
        <authorList>
            <person name="Buettner E."/>
            <person name="Kellner H."/>
        </authorList>
    </citation>
    <scope>NUCLEOTIDE SEQUENCE [LARGE SCALE GENOMIC DNA]</scope>
    <source>
        <strain evidence="1 2">DSM 108284</strain>
    </source>
</reference>
<dbReference type="OrthoDB" id="2269034at2759"/>
<dbReference type="SUPFAM" id="SSF52047">
    <property type="entry name" value="RNI-like"/>
    <property type="match status" value="1"/>
</dbReference>